<feature type="domain" description="C2H2-type" evidence="12">
    <location>
        <begin position="536"/>
        <end position="565"/>
    </location>
</feature>
<feature type="region of interest" description="Disordered" evidence="11">
    <location>
        <begin position="270"/>
        <end position="292"/>
    </location>
</feature>
<keyword evidence="7" id="KW-0238">DNA-binding</keyword>
<dbReference type="eggNOG" id="KOG1721">
    <property type="taxonomic scope" value="Eukaryota"/>
</dbReference>
<evidence type="ECO:0000256" key="10">
    <source>
        <dbReference type="PROSITE-ProRule" id="PRU00042"/>
    </source>
</evidence>
<keyword evidence="5" id="KW-0862">Zinc</keyword>
<evidence type="ECO:0000313" key="15">
    <source>
        <dbReference type="RefSeq" id="XP_005181212.1"/>
    </source>
</evidence>
<keyword evidence="4 10" id="KW-0863">Zinc-finger</keyword>
<dbReference type="GO" id="GO:0000978">
    <property type="term" value="F:RNA polymerase II cis-regulatory region sequence-specific DNA binding"/>
    <property type="evidence" value="ECO:0007669"/>
    <property type="project" value="TreeGrafter"/>
</dbReference>
<evidence type="ECO:0000256" key="3">
    <source>
        <dbReference type="ARBA" id="ARBA00022737"/>
    </source>
</evidence>
<dbReference type="Gene3D" id="3.30.160.60">
    <property type="entry name" value="Classic Zinc Finger"/>
    <property type="match status" value="4"/>
</dbReference>
<dbReference type="FunFam" id="3.30.160.60:FF:000109">
    <property type="entry name" value="Transcriptional repressor protein YY1"/>
    <property type="match status" value="1"/>
</dbReference>
<dbReference type="GO" id="GO:0005667">
    <property type="term" value="C:transcription regulator complex"/>
    <property type="evidence" value="ECO:0007669"/>
    <property type="project" value="TreeGrafter"/>
</dbReference>
<dbReference type="FunFam" id="3.30.160.60:FF:000163">
    <property type="entry name" value="transcriptional repressor protein YY1"/>
    <property type="match status" value="1"/>
</dbReference>
<dbReference type="InterPro" id="IPR013087">
    <property type="entry name" value="Znf_C2H2_type"/>
</dbReference>
<evidence type="ECO:0000313" key="13">
    <source>
        <dbReference type="EnsemblMetazoa" id="MDOA004058-PA"/>
    </source>
</evidence>
<evidence type="ECO:0000259" key="12">
    <source>
        <dbReference type="PROSITE" id="PS50157"/>
    </source>
</evidence>
<gene>
    <name evidence="13" type="primary">101892957</name>
    <name evidence="15" type="synonym">LOC101892957</name>
</gene>
<dbReference type="KEGG" id="mde:101892957"/>
<feature type="region of interest" description="Disordered" evidence="11">
    <location>
        <begin position="204"/>
        <end position="224"/>
    </location>
</feature>
<dbReference type="RefSeq" id="XP_005181212.1">
    <property type="nucleotide sequence ID" value="XM_005181155.3"/>
</dbReference>
<evidence type="ECO:0000256" key="6">
    <source>
        <dbReference type="ARBA" id="ARBA00023015"/>
    </source>
</evidence>
<reference evidence="15" key="2">
    <citation type="submission" date="2025-04" db="UniProtKB">
        <authorList>
            <consortium name="RefSeq"/>
        </authorList>
    </citation>
    <scope>IDENTIFICATION</scope>
    <source>
        <strain evidence="15">Aabys</strain>
    </source>
</reference>
<feature type="compositionally biased region" description="Basic residues" evidence="11">
    <location>
        <begin position="213"/>
        <end position="224"/>
    </location>
</feature>
<keyword evidence="3" id="KW-0677">Repeat</keyword>
<protein>
    <submittedName>
        <fullName evidence="15">Polycomb protein PHO</fullName>
    </submittedName>
</protein>
<keyword evidence="8" id="KW-0804">Transcription</keyword>
<dbReference type="GO" id="GO:0000785">
    <property type="term" value="C:chromatin"/>
    <property type="evidence" value="ECO:0007669"/>
    <property type="project" value="TreeGrafter"/>
</dbReference>
<evidence type="ECO:0000256" key="1">
    <source>
        <dbReference type="ARBA" id="ARBA00004123"/>
    </source>
</evidence>
<keyword evidence="2" id="KW-0479">Metal-binding</keyword>
<dbReference type="STRING" id="7370.A0A1I8MEF8"/>
<keyword evidence="6" id="KW-0805">Transcription regulation</keyword>
<dbReference type="PANTHER" id="PTHR14003:SF19">
    <property type="entry name" value="YY2 TRANSCRIPTION FACTOR"/>
    <property type="match status" value="1"/>
</dbReference>
<evidence type="ECO:0000256" key="5">
    <source>
        <dbReference type="ARBA" id="ARBA00022833"/>
    </source>
</evidence>
<evidence type="ECO:0000313" key="14">
    <source>
        <dbReference type="Proteomes" id="UP001652621"/>
    </source>
</evidence>
<reference evidence="13" key="1">
    <citation type="submission" date="2020-05" db="UniProtKB">
        <authorList>
            <consortium name="EnsemblMetazoa"/>
        </authorList>
    </citation>
    <scope>IDENTIFICATION</scope>
    <source>
        <strain evidence="13">Aabys</strain>
    </source>
</reference>
<dbReference type="GO" id="GO:0031519">
    <property type="term" value="C:PcG protein complex"/>
    <property type="evidence" value="ECO:0007669"/>
    <property type="project" value="TreeGrafter"/>
</dbReference>
<dbReference type="EnsemblMetazoa" id="MDOA004058-RA">
    <property type="protein sequence ID" value="MDOA004058-PA"/>
    <property type="gene ID" value="MDOA004058"/>
</dbReference>
<dbReference type="AlphaFoldDB" id="A0A1I8MEF8"/>
<feature type="domain" description="C2H2-type" evidence="12">
    <location>
        <begin position="479"/>
        <end position="503"/>
    </location>
</feature>
<feature type="domain" description="C2H2-type" evidence="12">
    <location>
        <begin position="508"/>
        <end position="535"/>
    </location>
</feature>
<name>A0A1I8MEF8_MUSDO</name>
<evidence type="ECO:0000256" key="11">
    <source>
        <dbReference type="SAM" id="MobiDB-lite"/>
    </source>
</evidence>
<proteinExistence type="predicted"/>
<dbReference type="VEuPathDB" id="VectorBase:MDOMA2_009790"/>
<dbReference type="GO" id="GO:0000981">
    <property type="term" value="F:DNA-binding transcription factor activity, RNA polymerase II-specific"/>
    <property type="evidence" value="ECO:0007669"/>
    <property type="project" value="TreeGrafter"/>
</dbReference>
<dbReference type="PROSITE" id="PS50157">
    <property type="entry name" value="ZINC_FINGER_C2H2_2"/>
    <property type="match status" value="4"/>
</dbReference>
<sequence length="637" mass="70719">MNIHNFALGSGSSAPIVNNLSLASAAVPVTHSATTSPLYFTHILPPSTTIIEQPYTSDLEEPITTCGPVGESFLIEEIIDDRDEEGNIVVDPGEFFISGDNIQYYAVPEPMPPQMIMQPSPADALQAYAESVNVSESVILPTNSTQVFDQYVAAQLNLGATQFGMPATMIPSHVKMEQPDANELSKVVKQEGPERNHMLCSKERKEKLLQNSQRKKPHTAKRWKQTKVPIRITQDEFNVTLWSALNSEDEDEEDQTVDDEEQSCEQNMTTIQENTTDSGEENQKCIGETETPASHVTNRMLLEDSTMMHVNEGLSPSEYVIVPDPFTGDIVEEEVQTAAAVEDIKCEDTSLQDTEYQLPMVPSSPPHPQELLQPKEEKQQNFAATSTSRNIQLVDLTQLITFKQQNSVGDVPAVKLKSTQNPNKQQKKSHATVNNVVTTVTTAPSPPVASTAHQTPAQQTQPSSIVSTTTTASGTVTVFRCTYRDCNKEFRNHSAMRKHSATHGPRGHVCAECGKSFVESSKLKRHQLVHTGEKPFECTFEGCGKRFSLDFNLRTHVRIHTGDRPYHCPIEGCHKCFAQSTNLKSHMLTHSKPKRKWPRPVSNKPIIARYGRLELGEDPNVVYLGTDEQYGPILDNS</sequence>
<dbReference type="Pfam" id="PF00096">
    <property type="entry name" value="zf-C2H2"/>
    <property type="match status" value="3"/>
</dbReference>
<feature type="domain" description="C2H2-type" evidence="12">
    <location>
        <begin position="566"/>
        <end position="595"/>
    </location>
</feature>
<evidence type="ECO:0000256" key="2">
    <source>
        <dbReference type="ARBA" id="ARBA00022723"/>
    </source>
</evidence>
<dbReference type="OrthoDB" id="10264072at2759"/>
<evidence type="ECO:0000256" key="9">
    <source>
        <dbReference type="ARBA" id="ARBA00023242"/>
    </source>
</evidence>
<dbReference type="GO" id="GO:0008270">
    <property type="term" value="F:zinc ion binding"/>
    <property type="evidence" value="ECO:0007669"/>
    <property type="project" value="UniProtKB-KW"/>
</dbReference>
<evidence type="ECO:0000256" key="8">
    <source>
        <dbReference type="ARBA" id="ARBA00023163"/>
    </source>
</evidence>
<evidence type="ECO:0000256" key="4">
    <source>
        <dbReference type="ARBA" id="ARBA00022771"/>
    </source>
</evidence>
<keyword evidence="9" id="KW-0539">Nucleus</keyword>
<dbReference type="PROSITE" id="PS00028">
    <property type="entry name" value="ZINC_FINGER_C2H2_1"/>
    <property type="match status" value="4"/>
</dbReference>
<dbReference type="SMART" id="SM00355">
    <property type="entry name" value="ZnF_C2H2"/>
    <property type="match status" value="4"/>
</dbReference>
<dbReference type="PANTHER" id="PTHR14003">
    <property type="entry name" value="TRANSCRIPTIONAL REPRESSOR PROTEIN YY"/>
    <property type="match status" value="1"/>
</dbReference>
<organism evidence="13">
    <name type="scientific">Musca domestica</name>
    <name type="common">House fly</name>
    <dbReference type="NCBI Taxonomy" id="7370"/>
    <lineage>
        <taxon>Eukaryota</taxon>
        <taxon>Metazoa</taxon>
        <taxon>Ecdysozoa</taxon>
        <taxon>Arthropoda</taxon>
        <taxon>Hexapoda</taxon>
        <taxon>Insecta</taxon>
        <taxon>Pterygota</taxon>
        <taxon>Neoptera</taxon>
        <taxon>Endopterygota</taxon>
        <taxon>Diptera</taxon>
        <taxon>Brachycera</taxon>
        <taxon>Muscomorpha</taxon>
        <taxon>Muscoidea</taxon>
        <taxon>Muscidae</taxon>
        <taxon>Musca</taxon>
    </lineage>
</organism>
<dbReference type="GeneID" id="101892957"/>
<dbReference type="VEuPathDB" id="VectorBase:MDOA004058"/>
<dbReference type="Proteomes" id="UP001652621">
    <property type="component" value="Unplaced"/>
</dbReference>
<dbReference type="FunFam" id="3.30.160.60:FF:000104">
    <property type="entry name" value="Transcriptional repressor protein YY1"/>
    <property type="match status" value="1"/>
</dbReference>
<comment type="subcellular location">
    <subcellularLocation>
        <location evidence="1">Nucleus</location>
    </subcellularLocation>
</comment>
<keyword evidence="14" id="KW-1185">Reference proteome</keyword>
<dbReference type="InterPro" id="IPR036236">
    <property type="entry name" value="Znf_C2H2_sf"/>
</dbReference>
<feature type="region of interest" description="Disordered" evidence="11">
    <location>
        <begin position="443"/>
        <end position="468"/>
    </location>
</feature>
<dbReference type="SUPFAM" id="SSF57667">
    <property type="entry name" value="beta-beta-alpha zinc fingers"/>
    <property type="match status" value="3"/>
</dbReference>
<accession>A0A1I8MEF8</accession>
<evidence type="ECO:0000256" key="7">
    <source>
        <dbReference type="ARBA" id="ARBA00023125"/>
    </source>
</evidence>